<evidence type="ECO:0000259" key="3">
    <source>
        <dbReference type="PROSITE" id="PS51192"/>
    </source>
</evidence>
<keyword evidence="5" id="KW-0547">Nucleotide-binding</keyword>
<dbReference type="Gene3D" id="3.40.50.10810">
    <property type="entry name" value="Tandem AAA-ATPase domain"/>
    <property type="match status" value="1"/>
</dbReference>
<feature type="compositionally biased region" description="Basic and acidic residues" evidence="2">
    <location>
        <begin position="375"/>
        <end position="384"/>
    </location>
</feature>
<dbReference type="SMART" id="SM00490">
    <property type="entry name" value="HELICc"/>
    <property type="match status" value="1"/>
</dbReference>
<evidence type="ECO:0000256" key="2">
    <source>
        <dbReference type="SAM" id="MobiDB-lite"/>
    </source>
</evidence>
<dbReference type="InterPro" id="IPR013663">
    <property type="entry name" value="Helicase_SWF/SNF/SWI_bac"/>
</dbReference>
<feature type="region of interest" description="Disordered" evidence="2">
    <location>
        <begin position="102"/>
        <end position="122"/>
    </location>
</feature>
<feature type="domain" description="Helicase C-terminal" evidence="4">
    <location>
        <begin position="1375"/>
        <end position="1529"/>
    </location>
</feature>
<evidence type="ECO:0000313" key="5">
    <source>
        <dbReference type="EMBL" id="OZG52087.1"/>
    </source>
</evidence>
<feature type="compositionally biased region" description="Low complexity" evidence="2">
    <location>
        <begin position="335"/>
        <end position="353"/>
    </location>
</feature>
<sequence length="1572" mass="170775">MSERDSEYGDGRGWRRGSMHASMNAADSAERIAIQQQIRAGIRPQLWQDCLRAQSESDDYISGARLSLYSTDIRATGIDIGDVMDFGGRVVRIHGEVNLAAAPRSDNSEPTGGATAGAVRARGKRGDDWRPVALTITPCADGSMEVSGARCDCPVGLLNRSGIWLDSQGRPHDVSEGGRDDYAAQRAELGGIGGIGSVGDDGGWRRESEDDYDDFADFGDRDDIIGYDDADASDGVSFGSRGGRMSRSSMPSAASSPRPSRIRSVGSHSVGKQPERSANATQNSHEMLCAHEVALCELFIIAPQLFSTASLRWGLHTDEPEGAMRMSLPELSAQPAAAKPRSTRASARRTSSALQEVMERANSRKTGVRRQNRRSALESLRELEDNAAGSSKGRGRRKATIASSAVVPTIGSVHLQPHLEYGSGGWELSLRINCGQLSYVVQDLSRLIRDFRDCKYDAYGKKLAFVHAPQLLDAYSRRIYAYLLRLEDTRLTVSTMSFRYYASGDYAPELGKKLRISEPEVCELLDLHGSHVQSEAPGDEWYAPAFLTNRRSPLAIARLHAAANLEAIQAQTAGEERRRGVARREGEAIADAAASDSAASDSVAPDSVALDSVTPSSAIAGPAIPSSLMFQCHSGTPYSDPSTMHNAPIFEGDPAVFVTVEAELPGNPTVIQQTSEPYSAEDFSTARGVTFMSATHIKAFVHGVHHSYAVVESPQTNGIVAFFRLSQGFIGAESSLNALCGDSGEQYVSASDWAMFEDSVVPALESAGVRLTLPTIEGSESSHMIDPDLAFYLDRDDNGVTCELVAGYPGTSVQLIPGQGVVHARMSQQRAMTKLFRNTTEEGIGIDMVRQLFPAVSDQGLALIEDDDADAIMFLMHHGLNALRQAGTVYATDAFNAIKPRAIKHLRFGVSMKSHLLEVSPMADEISASEVAALLASYRRRRRYHRLSNGEFIDLEDSHTSDELMKFGDAAEALGLTDDDIANGGAQLPASRAFVAQALDDDEVVEDESFRDYVHDMEVIDPERYSAPASLNATMRPYQLDGFRWLSTLYDKGFGGILADEMGLGKTVQTIALLLARRHDGTALVVCPASLVYNWASECAKFAPDLRVEVAAGNKAQRRAVVRKVARVSEGSVTPGADGNAENAVAGDDVTQSAQPVESVQSTQSDDAPQRPELIITSYDLLRRDIDDYKDAMFSTVVLDEAQYIKNPQAQMTHAAKSLNAQHRFALTGTPIENKLSELWSIFDFLMPGLLRNYHWFRSYFEGPIVRAIEDGRTDVPAALRLRAITQVFIKRRLKSQVLHDLPERLETTVKVQLEGAQRKFYAAQEHRLRAMLDGDPDESLSSMTLPVLAELTRLREICCDPRLVYNNATASSAKLDAIVDIVSTAIDSGRRVLVFSQFTMFLDIISRSLDKAGIDNVQFVGSTPKKRRIELANDFNAGVGAPVMLISLKAGNTGLNLVGASVVVHADPWWNAAAQDQATGRAHRIGQTHDVDVYQIIAADTVEERVHDLQESKSRLAHAFTTVDRSAGAMSDADAKIADAALFDGFDGDGDASAPPSIGRMTRGDILRLLS</sequence>
<keyword evidence="1" id="KW-0378">Hydrolase</keyword>
<protein>
    <submittedName>
        <fullName evidence="5">Helicase</fullName>
    </submittedName>
</protein>
<feature type="region of interest" description="Disordered" evidence="2">
    <location>
        <begin position="235"/>
        <end position="281"/>
    </location>
</feature>
<gene>
    <name evidence="5" type="ORF">PSSU_0870</name>
</gene>
<dbReference type="SMART" id="SM00487">
    <property type="entry name" value="DEXDc"/>
    <property type="match status" value="1"/>
</dbReference>
<dbReference type="PROSITE" id="PS51194">
    <property type="entry name" value="HELICASE_CTER"/>
    <property type="match status" value="1"/>
</dbReference>
<reference evidence="5 6" key="1">
    <citation type="journal article" date="2017" name="BMC Genomics">
        <title>Comparative genomic and phylogenomic analyses of the Bifidobacteriaceae family.</title>
        <authorList>
            <person name="Lugli G.A."/>
            <person name="Milani C."/>
            <person name="Turroni F."/>
            <person name="Duranti S."/>
            <person name="Mancabelli L."/>
            <person name="Mangifesta M."/>
            <person name="Ferrario C."/>
            <person name="Modesto M."/>
            <person name="Mattarelli P."/>
            <person name="Jiri K."/>
            <person name="van Sinderen D."/>
            <person name="Ventura M."/>
        </authorList>
    </citation>
    <scope>NUCLEOTIDE SEQUENCE [LARGE SCALE GENOMIC DNA]</scope>
    <source>
        <strain evidence="5 6">DSM 24744</strain>
    </source>
</reference>
<dbReference type="EMBL" id="MWWQ01000006">
    <property type="protein sequence ID" value="OZG52087.1"/>
    <property type="molecule type" value="Genomic_DNA"/>
</dbReference>
<dbReference type="OrthoDB" id="9760715at2"/>
<dbReference type="InterPro" id="IPR038718">
    <property type="entry name" value="SNF2-like_sf"/>
</dbReference>
<evidence type="ECO:0000256" key="1">
    <source>
        <dbReference type="ARBA" id="ARBA00022801"/>
    </source>
</evidence>
<feature type="region of interest" description="Disordered" evidence="2">
    <location>
        <begin position="331"/>
        <end position="399"/>
    </location>
</feature>
<dbReference type="CDD" id="cd18012">
    <property type="entry name" value="DEXQc_arch_SWI2_SNF2"/>
    <property type="match status" value="1"/>
</dbReference>
<evidence type="ECO:0000259" key="4">
    <source>
        <dbReference type="PROSITE" id="PS51194"/>
    </source>
</evidence>
<keyword evidence="6" id="KW-1185">Reference proteome</keyword>
<dbReference type="GO" id="GO:0005524">
    <property type="term" value="F:ATP binding"/>
    <property type="evidence" value="ECO:0007669"/>
    <property type="project" value="InterPro"/>
</dbReference>
<dbReference type="InterPro" id="IPR027417">
    <property type="entry name" value="P-loop_NTPase"/>
</dbReference>
<feature type="compositionally biased region" description="Basic and acidic residues" evidence="2">
    <location>
        <begin position="1"/>
        <end position="13"/>
    </location>
</feature>
<name>A0A261EZ08_9BIFI</name>
<dbReference type="Gene3D" id="3.40.50.300">
    <property type="entry name" value="P-loop containing nucleotide triphosphate hydrolases"/>
    <property type="match status" value="1"/>
</dbReference>
<accession>A0A261EZ08</accession>
<dbReference type="GO" id="GO:0004386">
    <property type="term" value="F:helicase activity"/>
    <property type="evidence" value="ECO:0007669"/>
    <property type="project" value="UniProtKB-KW"/>
</dbReference>
<comment type="caution">
    <text evidence="5">The sequence shown here is derived from an EMBL/GenBank/DDBJ whole genome shotgun (WGS) entry which is preliminary data.</text>
</comment>
<organism evidence="5 6">
    <name type="scientific">Pseudoscardovia suis</name>
    <dbReference type="NCBI Taxonomy" id="987063"/>
    <lineage>
        <taxon>Bacteria</taxon>
        <taxon>Bacillati</taxon>
        <taxon>Actinomycetota</taxon>
        <taxon>Actinomycetes</taxon>
        <taxon>Bifidobacteriales</taxon>
        <taxon>Bifidobacteriaceae</taxon>
        <taxon>Pseudoscardovia</taxon>
    </lineage>
</organism>
<dbReference type="InterPro" id="IPR000330">
    <property type="entry name" value="SNF2_N"/>
</dbReference>
<feature type="compositionally biased region" description="Polar residues" evidence="2">
    <location>
        <begin position="1150"/>
        <end position="1167"/>
    </location>
</feature>
<keyword evidence="5" id="KW-0347">Helicase</keyword>
<dbReference type="PANTHER" id="PTHR10799">
    <property type="entry name" value="SNF2/RAD54 HELICASE FAMILY"/>
    <property type="match status" value="1"/>
</dbReference>
<dbReference type="InterPro" id="IPR001650">
    <property type="entry name" value="Helicase_C-like"/>
</dbReference>
<feature type="domain" description="Helicase ATP-binding" evidence="3">
    <location>
        <begin position="1047"/>
        <end position="1249"/>
    </location>
</feature>
<dbReference type="Pfam" id="PF00176">
    <property type="entry name" value="SNF2-rel_dom"/>
    <property type="match status" value="1"/>
</dbReference>
<feature type="region of interest" description="Disordered" evidence="2">
    <location>
        <begin position="1131"/>
        <end position="1169"/>
    </location>
</feature>
<keyword evidence="5" id="KW-0067">ATP-binding</keyword>
<dbReference type="Pfam" id="PF00271">
    <property type="entry name" value="Helicase_C"/>
    <property type="match status" value="1"/>
</dbReference>
<feature type="compositionally biased region" description="Low complexity" evidence="2">
    <location>
        <begin position="235"/>
        <end position="267"/>
    </location>
</feature>
<dbReference type="GO" id="GO:0016787">
    <property type="term" value="F:hydrolase activity"/>
    <property type="evidence" value="ECO:0007669"/>
    <property type="project" value="UniProtKB-KW"/>
</dbReference>
<evidence type="ECO:0000313" key="6">
    <source>
        <dbReference type="Proteomes" id="UP000216454"/>
    </source>
</evidence>
<dbReference type="CDD" id="cd18793">
    <property type="entry name" value="SF2_C_SNF"/>
    <property type="match status" value="1"/>
</dbReference>
<dbReference type="InterPro" id="IPR014001">
    <property type="entry name" value="Helicase_ATP-bd"/>
</dbReference>
<dbReference type="RefSeq" id="WP_100346257.1">
    <property type="nucleotide sequence ID" value="NZ_MWWQ01000006.1"/>
</dbReference>
<proteinExistence type="predicted"/>
<dbReference type="InterPro" id="IPR049730">
    <property type="entry name" value="SNF2/RAD54-like_C"/>
</dbReference>
<dbReference type="Pfam" id="PF08455">
    <property type="entry name" value="SNF2_assoc"/>
    <property type="match status" value="1"/>
</dbReference>
<feature type="region of interest" description="Disordered" evidence="2">
    <location>
        <begin position="1"/>
        <end position="22"/>
    </location>
</feature>
<dbReference type="PROSITE" id="PS51192">
    <property type="entry name" value="HELICASE_ATP_BIND_1"/>
    <property type="match status" value="1"/>
</dbReference>
<dbReference type="SUPFAM" id="SSF52540">
    <property type="entry name" value="P-loop containing nucleoside triphosphate hydrolases"/>
    <property type="match status" value="2"/>
</dbReference>
<dbReference type="Proteomes" id="UP000216454">
    <property type="component" value="Unassembled WGS sequence"/>
</dbReference>